<reference evidence="1 2" key="1">
    <citation type="submission" date="2016-12" db="EMBL/GenBank/DDBJ databases">
        <authorList>
            <person name="Song W.-J."/>
            <person name="Kurnit D.M."/>
        </authorList>
    </citation>
    <scope>NUCLEOTIDE SEQUENCE [LARGE SCALE GENOMIC DNA]</scope>
    <source>
        <strain evidence="1 2">DSM 18488</strain>
    </source>
</reference>
<dbReference type="EMBL" id="FRFE01000015">
    <property type="protein sequence ID" value="SHO49686.1"/>
    <property type="molecule type" value="Genomic_DNA"/>
</dbReference>
<dbReference type="AlphaFoldDB" id="A0A1M7YAS8"/>
<evidence type="ECO:0000313" key="1">
    <source>
        <dbReference type="EMBL" id="SHO49686.1"/>
    </source>
</evidence>
<gene>
    <name evidence="1" type="ORF">SAMN02745220_03009</name>
</gene>
<protein>
    <submittedName>
        <fullName evidence="1">Uncharacterized protein</fullName>
    </submittedName>
</protein>
<accession>A0A1M7YAS8</accession>
<dbReference type="Proteomes" id="UP000184603">
    <property type="component" value="Unassembled WGS sequence"/>
</dbReference>
<name>A0A1M7YAS8_9BACT</name>
<evidence type="ECO:0000313" key="2">
    <source>
        <dbReference type="Proteomes" id="UP000184603"/>
    </source>
</evidence>
<keyword evidence="2" id="KW-1185">Reference proteome</keyword>
<proteinExistence type="predicted"/>
<organism evidence="1 2">
    <name type="scientific">Desulfopila aestuarii DSM 18488</name>
    <dbReference type="NCBI Taxonomy" id="1121416"/>
    <lineage>
        <taxon>Bacteria</taxon>
        <taxon>Pseudomonadati</taxon>
        <taxon>Thermodesulfobacteriota</taxon>
        <taxon>Desulfobulbia</taxon>
        <taxon>Desulfobulbales</taxon>
        <taxon>Desulfocapsaceae</taxon>
        <taxon>Desulfopila</taxon>
    </lineage>
</organism>
<sequence>MPICENVIITGLLFERICTDDNCPMLPAYTLPPEKRIDWAQNLSREQRQQIIDHYNDCIKKLDDNLLKMVPEEYLKLEAI</sequence>